<organism evidence="9 10">
    <name type="scientific">Proteiniclasticum aestuarii</name>
    <dbReference type="NCBI Taxonomy" id="2817862"/>
    <lineage>
        <taxon>Bacteria</taxon>
        <taxon>Bacillati</taxon>
        <taxon>Bacillota</taxon>
        <taxon>Clostridia</taxon>
        <taxon>Eubacteriales</taxon>
        <taxon>Clostridiaceae</taxon>
        <taxon>Proteiniclasticum</taxon>
    </lineage>
</organism>
<dbReference type="InterPro" id="IPR050638">
    <property type="entry name" value="AA-Vitamin_Transporters"/>
</dbReference>
<dbReference type="AlphaFoldDB" id="A0A939H8D4"/>
<feature type="transmembrane region" description="Helical" evidence="7">
    <location>
        <begin position="144"/>
        <end position="162"/>
    </location>
</feature>
<dbReference type="Proteomes" id="UP000664218">
    <property type="component" value="Unassembled WGS sequence"/>
</dbReference>
<dbReference type="PANTHER" id="PTHR32322:SF18">
    <property type="entry name" value="S-ADENOSYLMETHIONINE_S-ADENOSYLHOMOCYSTEINE TRANSPORTER"/>
    <property type="match status" value="1"/>
</dbReference>
<reference evidence="9" key="1">
    <citation type="submission" date="2021-03" db="EMBL/GenBank/DDBJ databases">
        <title>Proteiniclasticum marinus sp. nov., isolated from tidal flat sediment.</title>
        <authorList>
            <person name="Namirimu T."/>
            <person name="Yang J.-A."/>
            <person name="Yang S.-H."/>
            <person name="Kim Y.-J."/>
            <person name="Kwon K.K."/>
        </authorList>
    </citation>
    <scope>NUCLEOTIDE SEQUENCE</scope>
    <source>
        <strain evidence="9">SCR006</strain>
    </source>
</reference>
<dbReference type="EMBL" id="JAFNJU010000012">
    <property type="protein sequence ID" value="MBO1266124.1"/>
    <property type="molecule type" value="Genomic_DNA"/>
</dbReference>
<dbReference type="GO" id="GO:0005886">
    <property type="term" value="C:plasma membrane"/>
    <property type="evidence" value="ECO:0007669"/>
    <property type="project" value="UniProtKB-SubCell"/>
</dbReference>
<feature type="transmembrane region" description="Helical" evidence="7">
    <location>
        <begin position="120"/>
        <end position="137"/>
    </location>
</feature>
<feature type="transmembrane region" description="Helical" evidence="7">
    <location>
        <begin position="50"/>
        <end position="71"/>
    </location>
</feature>
<dbReference type="SUPFAM" id="SSF103481">
    <property type="entry name" value="Multidrug resistance efflux transporter EmrE"/>
    <property type="match status" value="2"/>
</dbReference>
<protein>
    <submittedName>
        <fullName evidence="9">DMT family transporter</fullName>
    </submittedName>
</protein>
<keyword evidence="6 7" id="KW-0472">Membrane</keyword>
<evidence type="ECO:0000313" key="9">
    <source>
        <dbReference type="EMBL" id="MBO1266124.1"/>
    </source>
</evidence>
<evidence type="ECO:0000256" key="1">
    <source>
        <dbReference type="ARBA" id="ARBA00004651"/>
    </source>
</evidence>
<dbReference type="PANTHER" id="PTHR32322">
    <property type="entry name" value="INNER MEMBRANE TRANSPORTER"/>
    <property type="match status" value="1"/>
</dbReference>
<feature type="transmembrane region" description="Helical" evidence="7">
    <location>
        <begin position="16"/>
        <end position="38"/>
    </location>
</feature>
<feature type="domain" description="EamA" evidence="8">
    <location>
        <begin position="17"/>
        <end position="161"/>
    </location>
</feature>
<evidence type="ECO:0000259" key="8">
    <source>
        <dbReference type="Pfam" id="PF00892"/>
    </source>
</evidence>
<keyword evidence="3" id="KW-1003">Cell membrane</keyword>
<sequence length="317" mass="34867">MNHENKDNRNIFQKKPWVIALAVFASILWGSAFPVLKITYEQMSMAGDDFYSKILIAGIRFTLAGLLLLGYAFATMKEKAKLRSFRDFKKVLMLGLVQTSLNYFFFYTGLANTTASKGSIIASLSNFLIIILAHFIYKNDRLNSNKILGILFGIIGVAIVNIDSGLDASFSLTGEGFMFFSVATGVASSFMVKSYARSIHPMLLSTYQLIFGGIVMLLISLGGEYSTLTMTPLAGGLLLYSALLSAVAFTLWYTLLKYNKPGEITMFRFLIPVSGAFLSAIFLGEQITIQVAISLVSIVIGIILVNRDPNIGKKKSR</sequence>
<feature type="transmembrane region" description="Helical" evidence="7">
    <location>
        <begin position="91"/>
        <end position="108"/>
    </location>
</feature>
<feature type="transmembrane region" description="Helical" evidence="7">
    <location>
        <begin position="265"/>
        <end position="283"/>
    </location>
</feature>
<dbReference type="RefSeq" id="WP_207600649.1">
    <property type="nucleotide sequence ID" value="NZ_JAFNJU010000012.1"/>
</dbReference>
<feature type="transmembrane region" description="Helical" evidence="7">
    <location>
        <begin position="168"/>
        <end position="190"/>
    </location>
</feature>
<feature type="domain" description="EamA" evidence="8">
    <location>
        <begin position="177"/>
        <end position="306"/>
    </location>
</feature>
<keyword evidence="4 7" id="KW-0812">Transmembrane</keyword>
<evidence type="ECO:0000256" key="2">
    <source>
        <dbReference type="ARBA" id="ARBA00007362"/>
    </source>
</evidence>
<accession>A0A939H8D4</accession>
<dbReference type="InterPro" id="IPR000620">
    <property type="entry name" value="EamA_dom"/>
</dbReference>
<evidence type="ECO:0000256" key="3">
    <source>
        <dbReference type="ARBA" id="ARBA00022475"/>
    </source>
</evidence>
<dbReference type="InterPro" id="IPR037185">
    <property type="entry name" value="EmrE-like"/>
</dbReference>
<evidence type="ECO:0000256" key="5">
    <source>
        <dbReference type="ARBA" id="ARBA00022989"/>
    </source>
</evidence>
<evidence type="ECO:0000256" key="7">
    <source>
        <dbReference type="SAM" id="Phobius"/>
    </source>
</evidence>
<gene>
    <name evidence="9" type="ORF">J3A84_13890</name>
</gene>
<keyword evidence="10" id="KW-1185">Reference proteome</keyword>
<evidence type="ECO:0000313" key="10">
    <source>
        <dbReference type="Proteomes" id="UP000664218"/>
    </source>
</evidence>
<proteinExistence type="inferred from homology"/>
<feature type="transmembrane region" description="Helical" evidence="7">
    <location>
        <begin position="233"/>
        <end position="253"/>
    </location>
</feature>
<comment type="similarity">
    <text evidence="2">Belongs to the EamA transporter family.</text>
</comment>
<evidence type="ECO:0000256" key="6">
    <source>
        <dbReference type="ARBA" id="ARBA00023136"/>
    </source>
</evidence>
<dbReference type="Pfam" id="PF00892">
    <property type="entry name" value="EamA"/>
    <property type="match status" value="2"/>
</dbReference>
<feature type="transmembrane region" description="Helical" evidence="7">
    <location>
        <begin position="289"/>
        <end position="307"/>
    </location>
</feature>
<comment type="subcellular location">
    <subcellularLocation>
        <location evidence="1">Cell membrane</location>
        <topology evidence="1">Multi-pass membrane protein</topology>
    </subcellularLocation>
</comment>
<evidence type="ECO:0000256" key="4">
    <source>
        <dbReference type="ARBA" id="ARBA00022692"/>
    </source>
</evidence>
<name>A0A939H8D4_9CLOT</name>
<comment type="caution">
    <text evidence="9">The sequence shown here is derived from an EMBL/GenBank/DDBJ whole genome shotgun (WGS) entry which is preliminary data.</text>
</comment>
<keyword evidence="5 7" id="KW-1133">Transmembrane helix</keyword>
<feature type="transmembrane region" description="Helical" evidence="7">
    <location>
        <begin position="202"/>
        <end position="221"/>
    </location>
</feature>